<evidence type="ECO:0000313" key="1">
    <source>
        <dbReference type="EMBL" id="KAJ8370578.1"/>
    </source>
</evidence>
<accession>A0A9Q1J7Y1</accession>
<sequence length="69" mass="7627">MERVKSVKVGEPPWEGVSLSIREEMGLREVGRAHGVWDEQADTDAAQVKPSQETSVILRQNYAAGFMPA</sequence>
<name>A0A9Q1J7Y1_SYNKA</name>
<evidence type="ECO:0000313" key="2">
    <source>
        <dbReference type="Proteomes" id="UP001152622"/>
    </source>
</evidence>
<proteinExistence type="predicted"/>
<keyword evidence="2" id="KW-1185">Reference proteome</keyword>
<reference evidence="1" key="1">
    <citation type="journal article" date="2023" name="Science">
        <title>Genome structures resolve the early diversification of teleost fishes.</title>
        <authorList>
            <person name="Parey E."/>
            <person name="Louis A."/>
            <person name="Montfort J."/>
            <person name="Bouchez O."/>
            <person name="Roques C."/>
            <person name="Iampietro C."/>
            <person name="Lluch J."/>
            <person name="Castinel A."/>
            <person name="Donnadieu C."/>
            <person name="Desvignes T."/>
            <person name="Floi Bucao C."/>
            <person name="Jouanno E."/>
            <person name="Wen M."/>
            <person name="Mejri S."/>
            <person name="Dirks R."/>
            <person name="Jansen H."/>
            <person name="Henkel C."/>
            <person name="Chen W.J."/>
            <person name="Zahm M."/>
            <person name="Cabau C."/>
            <person name="Klopp C."/>
            <person name="Thompson A.W."/>
            <person name="Robinson-Rechavi M."/>
            <person name="Braasch I."/>
            <person name="Lecointre G."/>
            <person name="Bobe J."/>
            <person name="Postlethwait J.H."/>
            <person name="Berthelot C."/>
            <person name="Roest Crollius H."/>
            <person name="Guiguen Y."/>
        </authorList>
    </citation>
    <scope>NUCLEOTIDE SEQUENCE</scope>
    <source>
        <strain evidence="1">WJC10195</strain>
    </source>
</reference>
<dbReference type="Proteomes" id="UP001152622">
    <property type="component" value="Chromosome 3"/>
</dbReference>
<dbReference type="AlphaFoldDB" id="A0A9Q1J7Y1"/>
<organism evidence="1 2">
    <name type="scientific">Synaphobranchus kaupii</name>
    <name type="common">Kaup's arrowtooth eel</name>
    <dbReference type="NCBI Taxonomy" id="118154"/>
    <lineage>
        <taxon>Eukaryota</taxon>
        <taxon>Metazoa</taxon>
        <taxon>Chordata</taxon>
        <taxon>Craniata</taxon>
        <taxon>Vertebrata</taxon>
        <taxon>Euteleostomi</taxon>
        <taxon>Actinopterygii</taxon>
        <taxon>Neopterygii</taxon>
        <taxon>Teleostei</taxon>
        <taxon>Anguilliformes</taxon>
        <taxon>Synaphobranchidae</taxon>
        <taxon>Synaphobranchus</taxon>
    </lineage>
</organism>
<protein>
    <submittedName>
        <fullName evidence="1">Uncharacterized protein</fullName>
    </submittedName>
</protein>
<gene>
    <name evidence="1" type="ORF">SKAU_G00106060</name>
</gene>
<comment type="caution">
    <text evidence="1">The sequence shown here is derived from an EMBL/GenBank/DDBJ whole genome shotgun (WGS) entry which is preliminary data.</text>
</comment>
<dbReference type="EMBL" id="JAINUF010000003">
    <property type="protein sequence ID" value="KAJ8370578.1"/>
    <property type="molecule type" value="Genomic_DNA"/>
</dbReference>